<dbReference type="InterPro" id="IPR051532">
    <property type="entry name" value="Ester_Hydrolysis_Enzymes"/>
</dbReference>
<dbReference type="SUPFAM" id="SSF52266">
    <property type="entry name" value="SGNH hydrolase"/>
    <property type="match status" value="1"/>
</dbReference>
<feature type="domain" description="SGNH hydrolase-type esterase" evidence="2">
    <location>
        <begin position="52"/>
        <end position="211"/>
    </location>
</feature>
<proteinExistence type="predicted"/>
<dbReference type="InterPro" id="IPR008265">
    <property type="entry name" value="Lipase_GDSL_AS"/>
</dbReference>
<gene>
    <name evidence="3" type="ORF">GCM10023307_08500</name>
</gene>
<dbReference type="PANTHER" id="PTHR30383">
    <property type="entry name" value="THIOESTERASE 1/PROTEASE 1/LYSOPHOSPHOLIPASE L1"/>
    <property type="match status" value="1"/>
</dbReference>
<sequence>MKTTHFRRLSIVVCASVALSLGLGVGAQSARAPTASAATASATPSAQRSVLVMGDSLSAGYGLAASQGWVSLTAQKVSKEKPGWRVVNASISGETTAGGASRIAAELKRHKPSVVVIELGGNDGLRGLPLTQTRANLAKMIVAAKAANAKVLLIGMRLPPNYGPDYTQGFERTFRDLSQQHKTAFVPFLLEPVAFDDRAFQADRIHPTAAAQPKLRDHVWPALAPLLK</sequence>
<dbReference type="RefSeq" id="WP_345302058.1">
    <property type="nucleotide sequence ID" value="NZ_BAABJE010000002.1"/>
</dbReference>
<evidence type="ECO:0000256" key="1">
    <source>
        <dbReference type="SAM" id="SignalP"/>
    </source>
</evidence>
<evidence type="ECO:0000259" key="2">
    <source>
        <dbReference type="Pfam" id="PF13472"/>
    </source>
</evidence>
<dbReference type="EMBL" id="BAABJE010000002">
    <property type="protein sequence ID" value="GAA4786080.1"/>
    <property type="molecule type" value="Genomic_DNA"/>
</dbReference>
<dbReference type="Pfam" id="PF13472">
    <property type="entry name" value="Lipase_GDSL_2"/>
    <property type="match status" value="1"/>
</dbReference>
<dbReference type="CDD" id="cd01822">
    <property type="entry name" value="Lysophospholipase_L1_like"/>
    <property type="match status" value="1"/>
</dbReference>
<organism evidence="3 4">
    <name type="scientific">Lysobacter hankyongensis</name>
    <dbReference type="NCBI Taxonomy" id="1176535"/>
    <lineage>
        <taxon>Bacteria</taxon>
        <taxon>Pseudomonadati</taxon>
        <taxon>Pseudomonadota</taxon>
        <taxon>Gammaproteobacteria</taxon>
        <taxon>Lysobacterales</taxon>
        <taxon>Lysobacteraceae</taxon>
        <taxon>Lysobacter</taxon>
    </lineage>
</organism>
<evidence type="ECO:0000313" key="4">
    <source>
        <dbReference type="Proteomes" id="UP001499959"/>
    </source>
</evidence>
<comment type="caution">
    <text evidence="3">The sequence shown here is derived from an EMBL/GenBank/DDBJ whole genome shotgun (WGS) entry which is preliminary data.</text>
</comment>
<feature type="chain" id="PRO_5046415195" evidence="1">
    <location>
        <begin position="33"/>
        <end position="228"/>
    </location>
</feature>
<dbReference type="PANTHER" id="PTHR30383:SF24">
    <property type="entry name" value="THIOESTERASE 1_PROTEASE 1_LYSOPHOSPHOLIPASE L1"/>
    <property type="match status" value="1"/>
</dbReference>
<evidence type="ECO:0000313" key="3">
    <source>
        <dbReference type="EMBL" id="GAA4786080.1"/>
    </source>
</evidence>
<reference evidence="4" key="1">
    <citation type="journal article" date="2019" name="Int. J. Syst. Evol. Microbiol.">
        <title>The Global Catalogue of Microorganisms (GCM) 10K type strain sequencing project: providing services to taxonomists for standard genome sequencing and annotation.</title>
        <authorList>
            <consortium name="The Broad Institute Genomics Platform"/>
            <consortium name="The Broad Institute Genome Sequencing Center for Infectious Disease"/>
            <person name="Wu L."/>
            <person name="Ma J."/>
        </authorList>
    </citation>
    <scope>NUCLEOTIDE SEQUENCE [LARGE SCALE GENOMIC DNA]</scope>
    <source>
        <strain evidence="4">JCM 18204</strain>
    </source>
</reference>
<accession>A0ABP9AWV9</accession>
<feature type="signal peptide" evidence="1">
    <location>
        <begin position="1"/>
        <end position="32"/>
    </location>
</feature>
<name>A0ABP9AWV9_9GAMM</name>
<dbReference type="PROSITE" id="PS01098">
    <property type="entry name" value="LIPASE_GDSL_SER"/>
    <property type="match status" value="1"/>
</dbReference>
<dbReference type="Gene3D" id="3.40.50.1110">
    <property type="entry name" value="SGNH hydrolase"/>
    <property type="match status" value="1"/>
</dbReference>
<keyword evidence="4" id="KW-1185">Reference proteome</keyword>
<protein>
    <submittedName>
        <fullName evidence="3">Arylesterase</fullName>
    </submittedName>
</protein>
<dbReference type="Proteomes" id="UP001499959">
    <property type="component" value="Unassembled WGS sequence"/>
</dbReference>
<keyword evidence="1" id="KW-0732">Signal</keyword>
<dbReference type="InterPro" id="IPR013830">
    <property type="entry name" value="SGNH_hydro"/>
</dbReference>
<dbReference type="InterPro" id="IPR036514">
    <property type="entry name" value="SGNH_hydro_sf"/>
</dbReference>